<accession>A0A1H8GAA8</accession>
<dbReference type="EMBL" id="FOCI01000015">
    <property type="protein sequence ID" value="SEN40694.1"/>
    <property type="molecule type" value="Genomic_DNA"/>
</dbReference>
<evidence type="ECO:0008006" key="3">
    <source>
        <dbReference type="Google" id="ProtNLM"/>
    </source>
</evidence>
<dbReference type="AlphaFoldDB" id="A0A1H8GAA8"/>
<protein>
    <recommendedName>
        <fullName evidence="3">EamA-like transporter family protein</fullName>
    </recommendedName>
</protein>
<sequence>MLVLTLGNALAGLAVVATRPLLQCQVWAWIASSGLIHTAYQLFLAYAYDRGDLSRVYPLARGGAPMIVLAVSAALALDPVTGTEVAGILLLGAGLTVVAREVFTSGESWRMLPMAAGAAGATAAYTLTDGMRARIGGDPLA</sequence>
<dbReference type="Proteomes" id="UP000199585">
    <property type="component" value="Unassembled WGS sequence"/>
</dbReference>
<dbReference type="RefSeq" id="WP_342707821.1">
    <property type="nucleotide sequence ID" value="NZ_FOCI01000015.1"/>
</dbReference>
<evidence type="ECO:0000313" key="1">
    <source>
        <dbReference type="EMBL" id="SEN40694.1"/>
    </source>
</evidence>
<organism evidence="1 2">
    <name type="scientific">Loktanella fryxellensis</name>
    <dbReference type="NCBI Taxonomy" id="245187"/>
    <lineage>
        <taxon>Bacteria</taxon>
        <taxon>Pseudomonadati</taxon>
        <taxon>Pseudomonadota</taxon>
        <taxon>Alphaproteobacteria</taxon>
        <taxon>Rhodobacterales</taxon>
        <taxon>Roseobacteraceae</taxon>
        <taxon>Loktanella</taxon>
    </lineage>
</organism>
<proteinExistence type="predicted"/>
<reference evidence="1 2" key="1">
    <citation type="submission" date="2016-10" db="EMBL/GenBank/DDBJ databases">
        <authorList>
            <person name="de Groot N.N."/>
        </authorList>
    </citation>
    <scope>NUCLEOTIDE SEQUENCE [LARGE SCALE GENOMIC DNA]</scope>
    <source>
        <strain evidence="1 2">DSM 16213</strain>
    </source>
</reference>
<dbReference type="InterPro" id="IPR037185">
    <property type="entry name" value="EmrE-like"/>
</dbReference>
<keyword evidence="2" id="KW-1185">Reference proteome</keyword>
<evidence type="ECO:0000313" key="2">
    <source>
        <dbReference type="Proteomes" id="UP000199585"/>
    </source>
</evidence>
<dbReference type="SUPFAM" id="SSF103481">
    <property type="entry name" value="Multidrug resistance efflux transporter EmrE"/>
    <property type="match status" value="1"/>
</dbReference>
<dbReference type="Gene3D" id="1.10.3730.20">
    <property type="match status" value="1"/>
</dbReference>
<name>A0A1H8GAA8_9RHOB</name>
<dbReference type="STRING" id="245187.SAMN04488003_11559"/>
<gene>
    <name evidence="1" type="ORF">SAMN04488003_11559</name>
</gene>